<keyword evidence="3" id="KW-0805">Transcription regulation</keyword>
<dbReference type="PANTHER" id="PTHR47660">
    <property type="entry name" value="TRANSCRIPTION FACTOR WITH C2H2 AND ZN(2)-CYS(6) DNA BINDING DOMAIN (EUROFUNG)-RELATED-RELATED"/>
    <property type="match status" value="1"/>
</dbReference>
<dbReference type="PROSITE" id="PS00463">
    <property type="entry name" value="ZN2_CY6_FUNGAL_1"/>
    <property type="match status" value="1"/>
</dbReference>
<dbReference type="GO" id="GO:0000981">
    <property type="term" value="F:DNA-binding transcription factor activity, RNA polymerase II-specific"/>
    <property type="evidence" value="ECO:0007669"/>
    <property type="project" value="InterPro"/>
</dbReference>
<evidence type="ECO:0000256" key="2">
    <source>
        <dbReference type="ARBA" id="ARBA00022833"/>
    </source>
</evidence>
<dbReference type="PANTHER" id="PTHR47660:SF2">
    <property type="entry name" value="TRANSCRIPTION FACTOR WITH C2H2 AND ZN(2)-CYS(6) DNA BINDING DOMAIN (EUROFUNG)"/>
    <property type="match status" value="1"/>
</dbReference>
<dbReference type="PROSITE" id="PS50157">
    <property type="entry name" value="ZINC_FINGER_C2H2_2"/>
    <property type="match status" value="2"/>
</dbReference>
<dbReference type="InterPro" id="IPR036236">
    <property type="entry name" value="Znf_C2H2_sf"/>
</dbReference>
<dbReference type="Pfam" id="PF00172">
    <property type="entry name" value="Zn_clus"/>
    <property type="match status" value="1"/>
</dbReference>
<dbReference type="SMART" id="SM00066">
    <property type="entry name" value="GAL4"/>
    <property type="match status" value="1"/>
</dbReference>
<keyword evidence="1" id="KW-0479">Metal-binding</keyword>
<accession>A0A6A4H3B0</accession>
<evidence type="ECO:0000256" key="7">
    <source>
        <dbReference type="SAM" id="MobiDB-lite"/>
    </source>
</evidence>
<feature type="compositionally biased region" description="Basic residues" evidence="7">
    <location>
        <begin position="121"/>
        <end position="130"/>
    </location>
</feature>
<dbReference type="SMART" id="SM00355">
    <property type="entry name" value="ZnF_C2H2"/>
    <property type="match status" value="2"/>
</dbReference>
<evidence type="ECO:0000259" key="9">
    <source>
        <dbReference type="PROSITE" id="PS50157"/>
    </source>
</evidence>
<dbReference type="SUPFAM" id="SSF57701">
    <property type="entry name" value="Zn2/Cys6 DNA-binding domain"/>
    <property type="match status" value="1"/>
</dbReference>
<dbReference type="PROSITE" id="PS00028">
    <property type="entry name" value="ZINC_FINGER_C2H2_1"/>
    <property type="match status" value="1"/>
</dbReference>
<proteinExistence type="predicted"/>
<dbReference type="GO" id="GO:0008270">
    <property type="term" value="F:zinc ion binding"/>
    <property type="evidence" value="ECO:0007669"/>
    <property type="project" value="UniProtKB-KW"/>
</dbReference>
<sequence length="771" mass="86844">MPLEENQISREHSPASDKHSEVQSCSVCAAKFTRKTHLNRHMRSHNNERAHSCDTCGFQFTRRDLLVRHKKTCGETRSRRKACEACAKAKVKCDLLQPCERCTSRGIVCEFTNDPSISREKAKRAARRKTREGSVSSNISRESAQSTLSIRSPTPEVLTPPDTSASLPPVNTEAFLSQTPASALLDLSPAQFPLLTPTPDVVQAGPGASNKSSFPGDLEGFGHDFMQSWLGRVQATPSDFELENVSLTHGALGQEFNAMDMEPASTTNDAYNGMKHMSDSLNMAFPDDDSTEHSMILESTAFSSPATTSFTFPELSPSTNQQQKQEPETFVSEAERRVYRTFAFILGRGISGLTRTNVIPTVYFFFSAFLLQLPIIHEATWREDDKPQLLLCVMQACGALFVRTRQATEFVTNTLSTAWMRIVQEYSQTTDSTTQLNLLIASALLQCLGMFHQQAEQRASSALYHGLMKMMMLRTGILGMLQHWEPPEFFDDTPIEEVWRSWLRYEAVKRLCCLTHLQTCDYAIFHAMPAEAEWLKENPEKHLPCEEQLWRARTAQEWVAQLRKQSPYGTPTARLRGVSAQAAHSALYNLASPMTRFPPCAHYLFIHIILSSILSSMQRVEFGGRLSPIDAQSHQIALQNWLISWRNAESLCSPATSSTPTYPYASNVMRYYRLARTVLQLSHEGSIEGLASASTKADGDQRFRLLKRWLQGVRDDKFSQLDEQRELQEDVMRMRLLYASAGEQMASLDMQRSEEMESDGFFNAFIGDPLV</sequence>
<reference evidence="10" key="1">
    <citation type="journal article" date="2019" name="Environ. Microbiol.">
        <title>Fungal ecological strategies reflected in gene transcription - a case study of two litter decomposers.</title>
        <authorList>
            <person name="Barbi F."/>
            <person name="Kohler A."/>
            <person name="Barry K."/>
            <person name="Baskaran P."/>
            <person name="Daum C."/>
            <person name="Fauchery L."/>
            <person name="Ihrmark K."/>
            <person name="Kuo A."/>
            <person name="LaButti K."/>
            <person name="Lipzen A."/>
            <person name="Morin E."/>
            <person name="Grigoriev I.V."/>
            <person name="Henrissat B."/>
            <person name="Lindahl B."/>
            <person name="Martin F."/>
        </authorList>
    </citation>
    <scope>NUCLEOTIDE SEQUENCE</scope>
    <source>
        <strain evidence="10">JB14</strain>
    </source>
</reference>
<feature type="region of interest" description="Disordered" evidence="7">
    <location>
        <begin position="120"/>
        <end position="170"/>
    </location>
</feature>
<evidence type="ECO:0000256" key="1">
    <source>
        <dbReference type="ARBA" id="ARBA00022723"/>
    </source>
</evidence>
<protein>
    <recommendedName>
        <fullName evidence="12">Zn(2)-C6 fungal-type domain-containing protein</fullName>
    </recommendedName>
</protein>
<dbReference type="AlphaFoldDB" id="A0A6A4H3B0"/>
<gene>
    <name evidence="10" type="ORF">BT96DRAFT_1023860</name>
</gene>
<evidence type="ECO:0000256" key="4">
    <source>
        <dbReference type="ARBA" id="ARBA00023163"/>
    </source>
</evidence>
<dbReference type="InterPro" id="IPR013087">
    <property type="entry name" value="Znf_C2H2_type"/>
</dbReference>
<dbReference type="OrthoDB" id="1405595at2759"/>
<organism evidence="10 11">
    <name type="scientific">Gymnopus androsaceus JB14</name>
    <dbReference type="NCBI Taxonomy" id="1447944"/>
    <lineage>
        <taxon>Eukaryota</taxon>
        <taxon>Fungi</taxon>
        <taxon>Dikarya</taxon>
        <taxon>Basidiomycota</taxon>
        <taxon>Agaricomycotina</taxon>
        <taxon>Agaricomycetes</taxon>
        <taxon>Agaricomycetidae</taxon>
        <taxon>Agaricales</taxon>
        <taxon>Marasmiineae</taxon>
        <taxon>Omphalotaceae</taxon>
        <taxon>Gymnopus</taxon>
    </lineage>
</organism>
<keyword evidence="4" id="KW-0804">Transcription</keyword>
<evidence type="ECO:0000313" key="10">
    <source>
        <dbReference type="EMBL" id="KAE9391864.1"/>
    </source>
</evidence>
<keyword evidence="5" id="KW-0539">Nucleus</keyword>
<evidence type="ECO:0000256" key="6">
    <source>
        <dbReference type="PROSITE-ProRule" id="PRU00042"/>
    </source>
</evidence>
<dbReference type="InterPro" id="IPR036864">
    <property type="entry name" value="Zn2-C6_fun-type_DNA-bd_sf"/>
</dbReference>
<feature type="domain" description="C2H2-type" evidence="9">
    <location>
        <begin position="23"/>
        <end position="50"/>
    </location>
</feature>
<feature type="domain" description="C2H2-type" evidence="9">
    <location>
        <begin position="51"/>
        <end position="82"/>
    </location>
</feature>
<keyword evidence="6" id="KW-0863">Zinc-finger</keyword>
<name>A0A6A4H3B0_9AGAR</name>
<dbReference type="CDD" id="cd00067">
    <property type="entry name" value="GAL4"/>
    <property type="match status" value="1"/>
</dbReference>
<evidence type="ECO:0000256" key="3">
    <source>
        <dbReference type="ARBA" id="ARBA00023015"/>
    </source>
</evidence>
<dbReference type="InterPro" id="IPR001138">
    <property type="entry name" value="Zn2Cys6_DnaBD"/>
</dbReference>
<evidence type="ECO:0000256" key="5">
    <source>
        <dbReference type="ARBA" id="ARBA00023242"/>
    </source>
</evidence>
<keyword evidence="11" id="KW-1185">Reference proteome</keyword>
<feature type="compositionally biased region" description="Polar residues" evidence="7">
    <location>
        <begin position="133"/>
        <end position="152"/>
    </location>
</feature>
<evidence type="ECO:0008006" key="12">
    <source>
        <dbReference type="Google" id="ProtNLM"/>
    </source>
</evidence>
<dbReference type="SUPFAM" id="SSF57667">
    <property type="entry name" value="beta-beta-alpha zinc fingers"/>
    <property type="match status" value="1"/>
</dbReference>
<dbReference type="PROSITE" id="PS50048">
    <property type="entry name" value="ZN2_CY6_FUNGAL_2"/>
    <property type="match status" value="1"/>
</dbReference>
<evidence type="ECO:0000313" key="11">
    <source>
        <dbReference type="Proteomes" id="UP000799118"/>
    </source>
</evidence>
<dbReference type="Proteomes" id="UP000799118">
    <property type="component" value="Unassembled WGS sequence"/>
</dbReference>
<feature type="domain" description="Zn(2)-C6 fungal-type" evidence="8">
    <location>
        <begin position="82"/>
        <end position="111"/>
    </location>
</feature>
<evidence type="ECO:0000259" key="8">
    <source>
        <dbReference type="PROSITE" id="PS50048"/>
    </source>
</evidence>
<dbReference type="Pfam" id="PF00096">
    <property type="entry name" value="zf-C2H2"/>
    <property type="match status" value="1"/>
</dbReference>
<dbReference type="EMBL" id="ML769611">
    <property type="protein sequence ID" value="KAE9391864.1"/>
    <property type="molecule type" value="Genomic_DNA"/>
</dbReference>
<dbReference type="Gene3D" id="4.10.240.10">
    <property type="entry name" value="Zn(2)-C6 fungal-type DNA-binding domain"/>
    <property type="match status" value="1"/>
</dbReference>
<dbReference type="Gene3D" id="3.30.160.60">
    <property type="entry name" value="Classic Zinc Finger"/>
    <property type="match status" value="2"/>
</dbReference>
<keyword evidence="2" id="KW-0862">Zinc</keyword>